<organism evidence="1 2">
    <name type="scientific">Paenibacillus hemerocallicola</name>
    <dbReference type="NCBI Taxonomy" id="1172614"/>
    <lineage>
        <taxon>Bacteria</taxon>
        <taxon>Bacillati</taxon>
        <taxon>Bacillota</taxon>
        <taxon>Bacilli</taxon>
        <taxon>Bacillales</taxon>
        <taxon>Paenibacillaceae</taxon>
        <taxon>Paenibacillus</taxon>
    </lineage>
</organism>
<comment type="caution">
    <text evidence="1">The sequence shown here is derived from an EMBL/GenBank/DDBJ whole genome shotgun (WGS) entry which is preliminary data.</text>
</comment>
<evidence type="ECO:0000313" key="1">
    <source>
        <dbReference type="EMBL" id="TNJ64682.1"/>
    </source>
</evidence>
<dbReference type="EMBL" id="VDCQ01000026">
    <property type="protein sequence ID" value="TNJ64682.1"/>
    <property type="molecule type" value="Genomic_DNA"/>
</dbReference>
<dbReference type="AlphaFoldDB" id="A0A5C4T6T9"/>
<protein>
    <submittedName>
        <fullName evidence="1">Lactonase family protein</fullName>
    </submittedName>
</protein>
<dbReference type="Gene3D" id="2.130.10.10">
    <property type="entry name" value="YVTN repeat-like/Quinoprotein amine dehydrogenase"/>
    <property type="match status" value="1"/>
</dbReference>
<accession>A0A5C4T6T9</accession>
<gene>
    <name evidence="1" type="ORF">FE784_18740</name>
</gene>
<sequence>MQVAGASIVWAMAASPNGSVNFASPENRRLFRYSPDERTITELGVNPSGSFVWDIDASPDGRYLYGAVYPKGKMFEYDTQTGAFKDLGTMTGARNTCAASV</sequence>
<dbReference type="SUPFAM" id="SSF75011">
    <property type="entry name" value="3-carboxy-cis,cis-mucoante lactonizing enzyme"/>
    <property type="match status" value="1"/>
</dbReference>
<proteinExistence type="predicted"/>
<dbReference type="OrthoDB" id="843723at2"/>
<dbReference type="InterPro" id="IPR015943">
    <property type="entry name" value="WD40/YVTN_repeat-like_dom_sf"/>
</dbReference>
<evidence type="ECO:0000313" key="2">
    <source>
        <dbReference type="Proteomes" id="UP000307943"/>
    </source>
</evidence>
<reference evidence="1 2" key="1">
    <citation type="submission" date="2019-05" db="EMBL/GenBank/DDBJ databases">
        <title>We sequenced the genome of Paenibacillus hemerocallicola KCTC 33185 for further insight into its adaptation and study the phylogeny of Paenibacillus.</title>
        <authorList>
            <person name="Narsing Rao M.P."/>
        </authorList>
    </citation>
    <scope>NUCLEOTIDE SEQUENCE [LARGE SCALE GENOMIC DNA]</scope>
    <source>
        <strain evidence="1 2">KCTC 33185</strain>
    </source>
</reference>
<dbReference type="RefSeq" id="WP_139603753.1">
    <property type="nucleotide sequence ID" value="NZ_VDCQ01000026.1"/>
</dbReference>
<dbReference type="Proteomes" id="UP000307943">
    <property type="component" value="Unassembled WGS sequence"/>
</dbReference>
<name>A0A5C4T6T9_9BACL</name>
<keyword evidence="2" id="KW-1185">Reference proteome</keyword>